<evidence type="ECO:0000313" key="2">
    <source>
        <dbReference type="Proteomes" id="UP000629468"/>
    </source>
</evidence>
<name>A0A8H7EW08_AGABI</name>
<proteinExistence type="predicted"/>
<dbReference type="EMBL" id="JABXXO010000015">
    <property type="protein sequence ID" value="KAF7760614.1"/>
    <property type="molecule type" value="Genomic_DNA"/>
</dbReference>
<dbReference type="Proteomes" id="UP000629468">
    <property type="component" value="Unassembled WGS sequence"/>
</dbReference>
<gene>
    <name evidence="1" type="ORF">Agabi119p4_11290</name>
</gene>
<accession>A0A8H7EW08</accession>
<evidence type="ECO:0000313" key="1">
    <source>
        <dbReference type="EMBL" id="KAF7760614.1"/>
    </source>
</evidence>
<sequence>MESSSVRARYPILISFKWRYSLTLLLTVSYARSKGYIARKNYLAAMKHEVHSCIFPSLGSPLLNKSLQFYILTPTSFRHHKHLTDIQFLFISHPNKNPLLLRRYHTYSTNHTYTQVVCRLWAREV</sequence>
<dbReference type="AlphaFoldDB" id="A0A8H7EW08"/>
<organism evidence="1 2">
    <name type="scientific">Agaricus bisporus var. burnettii</name>
    <dbReference type="NCBI Taxonomy" id="192524"/>
    <lineage>
        <taxon>Eukaryota</taxon>
        <taxon>Fungi</taxon>
        <taxon>Dikarya</taxon>
        <taxon>Basidiomycota</taxon>
        <taxon>Agaricomycotina</taxon>
        <taxon>Agaricomycetes</taxon>
        <taxon>Agaricomycetidae</taxon>
        <taxon>Agaricales</taxon>
        <taxon>Agaricineae</taxon>
        <taxon>Agaricaceae</taxon>
        <taxon>Agaricus</taxon>
    </lineage>
</organism>
<protein>
    <submittedName>
        <fullName evidence="1">Uncharacterized protein</fullName>
    </submittedName>
</protein>
<reference evidence="1 2" key="1">
    <citation type="journal article" name="Sci. Rep.">
        <title>Telomere-to-telomere assembled and centromere annotated genomes of the two main subspecies of the button mushroom Agaricus bisporus reveal especially polymorphic chromosome ends.</title>
        <authorList>
            <person name="Sonnenberg A.S.M."/>
            <person name="Sedaghat-Telgerd N."/>
            <person name="Lavrijssen B."/>
            <person name="Ohm R.A."/>
            <person name="Hendrickx P.M."/>
            <person name="Scholtmeijer K."/>
            <person name="Baars J.J.P."/>
            <person name="van Peer A."/>
        </authorList>
    </citation>
    <scope>NUCLEOTIDE SEQUENCE [LARGE SCALE GENOMIC DNA]</scope>
    <source>
        <strain evidence="1 2">H119_p4</strain>
    </source>
</reference>
<comment type="caution">
    <text evidence="1">The sequence shown here is derived from an EMBL/GenBank/DDBJ whole genome shotgun (WGS) entry which is preliminary data.</text>
</comment>